<evidence type="ECO:0000313" key="1">
    <source>
        <dbReference type="EMBL" id="TMS39792.1"/>
    </source>
</evidence>
<dbReference type="AlphaFoldDB" id="A0A4U8V1T2"/>
<gene>
    <name evidence="1" type="ORF">L596_006268</name>
</gene>
<sequence>MEKILEFIKPLSSCLYCRDCCWFRKDVLNGVTISDLKKFISECTRIASICSKHKGANKRREALRDAKLWSLVREMTTIIYNPQPYLLLEDFVDKLLVKYVQKMSMMD</sequence>
<reference evidence="1" key="1">
    <citation type="submission" date="2013-11" db="EMBL/GenBank/DDBJ databases">
        <authorList>
            <person name="Sternberg P."/>
            <person name="Dillman A."/>
            <person name="Macchietto M."/>
        </authorList>
    </citation>
    <scope>NUCLEOTIDE SEQUENCE</scope>
    <source>
        <strain evidence="1">ALL</strain>
    </source>
</reference>
<name>A0A4U8V1T2_STECR</name>
<protein>
    <submittedName>
        <fullName evidence="1">Uncharacterized protein</fullName>
    </submittedName>
</protein>
<organism evidence="1">
    <name type="scientific">Steinernema carpocapsae</name>
    <name type="common">Entomopathogenic nematode</name>
    <dbReference type="NCBI Taxonomy" id="34508"/>
    <lineage>
        <taxon>Eukaryota</taxon>
        <taxon>Metazoa</taxon>
        <taxon>Ecdysozoa</taxon>
        <taxon>Nematoda</taxon>
        <taxon>Chromadorea</taxon>
        <taxon>Rhabditida</taxon>
        <taxon>Tylenchina</taxon>
        <taxon>Panagrolaimomorpha</taxon>
        <taxon>Strongyloidoidea</taxon>
        <taxon>Steinernematidae</taxon>
        <taxon>Steinernema</taxon>
    </lineage>
</organism>
<reference evidence="1" key="2">
    <citation type="journal article" date="2015" name="Genome Biol.">
        <title>Comparative genomics of Steinernema reveals deeply conserved gene regulatory networks.</title>
        <authorList>
            <person name="Dillman A.R."/>
            <person name="Macchietto M."/>
            <person name="Porter C.F."/>
            <person name="Rogers A."/>
            <person name="Williams B."/>
            <person name="Antoshechkin I."/>
            <person name="Lee M.M."/>
            <person name="Goodwin Z."/>
            <person name="Lu X."/>
            <person name="Lewis E.E."/>
            <person name="Goodrich-Blair H."/>
            <person name="Stock S.P."/>
            <person name="Adams B.J."/>
            <person name="Sternberg P.W."/>
            <person name="Mortazavi A."/>
        </authorList>
    </citation>
    <scope>NUCLEOTIDE SEQUENCE [LARGE SCALE GENOMIC DNA]</scope>
    <source>
        <strain evidence="1">ALL</strain>
    </source>
</reference>
<accession>A0A4U8V1T2</accession>
<comment type="caution">
    <text evidence="1">The sequence shown here is derived from an EMBL/GenBank/DDBJ whole genome shotgun (WGS) entry which is preliminary data.</text>
</comment>
<proteinExistence type="predicted"/>
<dbReference type="EMBL" id="AZBU02000001">
    <property type="protein sequence ID" value="TMS39792.1"/>
    <property type="molecule type" value="Genomic_DNA"/>
</dbReference>
<reference evidence="1" key="3">
    <citation type="journal article" date="2019" name="G3 (Bethesda)">
        <title>Hybrid Assembly of the Genome of the Entomopathogenic Nematode Steinernema carpocapsae Identifies the X-Chromosome.</title>
        <authorList>
            <person name="Serra L."/>
            <person name="Macchietto M."/>
            <person name="Macias-Munoz A."/>
            <person name="McGill C.J."/>
            <person name="Rodriguez I.M."/>
            <person name="Rodriguez B."/>
            <person name="Murad R."/>
            <person name="Mortazavi A."/>
        </authorList>
    </citation>
    <scope>NUCLEOTIDE SEQUENCE [LARGE SCALE GENOMIC DNA]</scope>
    <source>
        <strain evidence="1">ALL</strain>
    </source>
</reference>